<dbReference type="EMBL" id="JAUQSX010000012">
    <property type="protein sequence ID" value="MDO7848754.1"/>
    <property type="molecule type" value="Genomic_DNA"/>
</dbReference>
<protein>
    <submittedName>
        <fullName evidence="3">Head GIN domain-containing protein</fullName>
    </submittedName>
</protein>
<dbReference type="Proteomes" id="UP001167796">
    <property type="component" value="Unassembled WGS sequence"/>
</dbReference>
<evidence type="ECO:0000313" key="3">
    <source>
        <dbReference type="EMBL" id="MDO7848754.1"/>
    </source>
</evidence>
<feature type="chain" id="PRO_5047453490" evidence="1">
    <location>
        <begin position="28"/>
        <end position="244"/>
    </location>
</feature>
<evidence type="ECO:0000313" key="4">
    <source>
        <dbReference type="Proteomes" id="UP001167796"/>
    </source>
</evidence>
<feature type="signal peptide" evidence="1">
    <location>
        <begin position="1"/>
        <end position="27"/>
    </location>
</feature>
<accession>A0ABT9AG00</accession>
<feature type="domain" description="Putative auto-transporter adhesin head GIN" evidence="2">
    <location>
        <begin position="42"/>
        <end position="228"/>
    </location>
</feature>
<keyword evidence="4" id="KW-1185">Reference proteome</keyword>
<proteinExistence type="predicted"/>
<dbReference type="PANTHER" id="PTHR39200">
    <property type="entry name" value="HYPOTHETICAL EXPORTED PROTEIN"/>
    <property type="match status" value="1"/>
</dbReference>
<dbReference type="PANTHER" id="PTHR39200:SF1">
    <property type="entry name" value="AUTO-TRANSPORTER ADHESIN HEAD GIN DOMAIN-CONTAINING PROTEIN-RELATED"/>
    <property type="match status" value="1"/>
</dbReference>
<evidence type="ECO:0000256" key="1">
    <source>
        <dbReference type="SAM" id="SignalP"/>
    </source>
</evidence>
<sequence length="244" mass="25090">MKNFRITSMCASLVLLAAGALSSFTTATTRPLADRETRSVGAFTEISLGNSAHVIVKQGSPQSMALEGSKEDLADFETDVQGGKLRLNFRNQEGKMFSNKNHGPVTVYVTVPVLTALRVGGAGKLEMSGPLQADALTLALSGSGDLVVPQLQAKQLETSVSGSGGVMVGGSCASNDIRISGSGKVKAHDLKTETSRVRISGSGDAHVYASRTAEGSISGSGSLYVAGGAQLSSNTRGSGRVVKE</sequence>
<dbReference type="Pfam" id="PF10988">
    <property type="entry name" value="DUF2807"/>
    <property type="match status" value="1"/>
</dbReference>
<evidence type="ECO:0000259" key="2">
    <source>
        <dbReference type="Pfam" id="PF10988"/>
    </source>
</evidence>
<keyword evidence="1" id="KW-0732">Signal</keyword>
<comment type="caution">
    <text evidence="3">The sequence shown here is derived from an EMBL/GenBank/DDBJ whole genome shotgun (WGS) entry which is preliminary data.</text>
</comment>
<gene>
    <name evidence="3" type="ORF">Q5H92_20480</name>
</gene>
<dbReference type="Gene3D" id="2.160.20.120">
    <property type="match status" value="1"/>
</dbReference>
<name>A0ABT9AG00_9BACT</name>
<reference evidence="3" key="1">
    <citation type="submission" date="2023-07" db="EMBL/GenBank/DDBJ databases">
        <authorList>
            <person name="Kim M.K."/>
        </authorList>
    </citation>
    <scope>NUCLEOTIDE SEQUENCE</scope>
    <source>
        <strain evidence="3">M29</strain>
    </source>
</reference>
<organism evidence="3 4">
    <name type="scientific">Hymenobacter mellowenesis</name>
    <dbReference type="NCBI Taxonomy" id="3063995"/>
    <lineage>
        <taxon>Bacteria</taxon>
        <taxon>Pseudomonadati</taxon>
        <taxon>Bacteroidota</taxon>
        <taxon>Cytophagia</taxon>
        <taxon>Cytophagales</taxon>
        <taxon>Hymenobacteraceae</taxon>
        <taxon>Hymenobacter</taxon>
    </lineage>
</organism>
<dbReference type="RefSeq" id="WP_305013420.1">
    <property type="nucleotide sequence ID" value="NZ_JAUQSX010000012.1"/>
</dbReference>
<dbReference type="InterPro" id="IPR021255">
    <property type="entry name" value="DUF2807"/>
</dbReference>